<accession>A0A7K9U2H0</accession>
<dbReference type="GO" id="GO:0030425">
    <property type="term" value="C:dendrite"/>
    <property type="evidence" value="ECO:0007669"/>
    <property type="project" value="TreeGrafter"/>
</dbReference>
<dbReference type="PANTHER" id="PTHR15653">
    <property type="entry name" value="STRIATIN"/>
    <property type="match status" value="1"/>
</dbReference>
<proteinExistence type="predicted"/>
<feature type="non-terminal residue" evidence="2">
    <location>
        <position position="112"/>
    </location>
</feature>
<dbReference type="GO" id="GO:0051721">
    <property type="term" value="F:protein phosphatase 2A binding"/>
    <property type="evidence" value="ECO:0007669"/>
    <property type="project" value="TreeGrafter"/>
</dbReference>
<dbReference type="GO" id="GO:0044877">
    <property type="term" value="F:protein-containing complex binding"/>
    <property type="evidence" value="ECO:0007669"/>
    <property type="project" value="TreeGrafter"/>
</dbReference>
<dbReference type="GO" id="GO:0005516">
    <property type="term" value="F:calmodulin binding"/>
    <property type="evidence" value="ECO:0007669"/>
    <property type="project" value="TreeGrafter"/>
</dbReference>
<dbReference type="InterPro" id="IPR051488">
    <property type="entry name" value="WD_repeat_striatin"/>
</dbReference>
<feature type="non-terminal residue" evidence="2">
    <location>
        <position position="1"/>
    </location>
</feature>
<reference evidence="2 3" key="1">
    <citation type="submission" date="2019-09" db="EMBL/GenBank/DDBJ databases">
        <title>Bird 10,000 Genomes (B10K) Project - Family phase.</title>
        <authorList>
            <person name="Zhang G."/>
        </authorList>
    </citation>
    <scope>NUCLEOTIDE SEQUENCE [LARGE SCALE GENOMIC DNA]</scope>
    <source>
        <strain evidence="2">B10K-DU-001-61</strain>
        <tissue evidence="2">Muscle</tissue>
    </source>
</reference>
<dbReference type="Proteomes" id="UP000579406">
    <property type="component" value="Unassembled WGS sequence"/>
</dbReference>
<dbReference type="GO" id="GO:0070016">
    <property type="term" value="F:armadillo repeat domain binding"/>
    <property type="evidence" value="ECO:0007669"/>
    <property type="project" value="TreeGrafter"/>
</dbReference>
<organism evidence="2 3">
    <name type="scientific">Chloroceryle aenea</name>
    <name type="common">American pygmy kingfisher</name>
    <dbReference type="NCBI Taxonomy" id="176938"/>
    <lineage>
        <taxon>Eukaryota</taxon>
        <taxon>Metazoa</taxon>
        <taxon>Chordata</taxon>
        <taxon>Craniata</taxon>
        <taxon>Vertebrata</taxon>
        <taxon>Euteleostomi</taxon>
        <taxon>Archelosauria</taxon>
        <taxon>Archosauria</taxon>
        <taxon>Dinosauria</taxon>
        <taxon>Saurischia</taxon>
        <taxon>Theropoda</taxon>
        <taxon>Coelurosauria</taxon>
        <taxon>Aves</taxon>
        <taxon>Neognathae</taxon>
        <taxon>Neoaves</taxon>
        <taxon>Telluraves</taxon>
        <taxon>Coraciimorphae</taxon>
        <taxon>Coraciiformes</taxon>
        <taxon>Cerylidae</taxon>
        <taxon>Chloroceryle</taxon>
    </lineage>
</organism>
<dbReference type="OrthoDB" id="727118at2759"/>
<dbReference type="EMBL" id="VWZY01006786">
    <property type="protein sequence ID" value="NXI54698.1"/>
    <property type="molecule type" value="Genomic_DNA"/>
</dbReference>
<comment type="caution">
    <text evidence="2">The sequence shown here is derived from an EMBL/GenBank/DDBJ whole genome shotgun (WGS) entry which is preliminary data.</text>
</comment>
<evidence type="ECO:0000256" key="1">
    <source>
        <dbReference type="SAM" id="MobiDB-lite"/>
    </source>
</evidence>
<protein>
    <submittedName>
        <fullName evidence="2">STRN3 protein</fullName>
    </submittedName>
</protein>
<feature type="compositionally biased region" description="Polar residues" evidence="1">
    <location>
        <begin position="77"/>
        <end position="105"/>
    </location>
</feature>
<evidence type="ECO:0000313" key="2">
    <source>
        <dbReference type="EMBL" id="NXI54698.1"/>
    </source>
</evidence>
<dbReference type="PANTHER" id="PTHR15653:SF3">
    <property type="entry name" value="STRIATIN-3"/>
    <property type="match status" value="1"/>
</dbReference>
<gene>
    <name evidence="2" type="primary">Strn3_1</name>
    <name evidence="2" type="ORF">CHLAEN_R08537</name>
</gene>
<feature type="region of interest" description="Disordered" evidence="1">
    <location>
        <begin position="77"/>
        <end position="112"/>
    </location>
</feature>
<dbReference type="AlphaFoldDB" id="A0A7K9U2H0"/>
<evidence type="ECO:0000313" key="3">
    <source>
        <dbReference type="Proteomes" id="UP000579406"/>
    </source>
</evidence>
<sequence length="112" mass="12791">RAKYHKLKYGTELNQGDLKMPTFESEETKDMEVPAVPQNSQLTWKQGRQLLRQYLQEVGYTDTILDVRSQRVRSLLGLSNSEPNGSVETKNLEQILNGGESPSKQKGQEIKR</sequence>
<keyword evidence="3" id="KW-1185">Reference proteome</keyword>
<name>A0A7K9U2H0_9AVES</name>